<keyword evidence="4" id="KW-0479">Metal-binding</keyword>
<reference evidence="10 11" key="1">
    <citation type="journal article" date="2018" name="Mol. Biol. Evol.">
        <title>Broad Genomic Sampling Reveals a Smut Pathogenic Ancestry of the Fungal Clade Ustilaginomycotina.</title>
        <authorList>
            <person name="Kijpornyongpan T."/>
            <person name="Mondo S.J."/>
            <person name="Barry K."/>
            <person name="Sandor L."/>
            <person name="Lee J."/>
            <person name="Lipzen A."/>
            <person name="Pangilinan J."/>
            <person name="LaButti K."/>
            <person name="Hainaut M."/>
            <person name="Henrissat B."/>
            <person name="Grigoriev I.V."/>
            <person name="Spatafora J.W."/>
            <person name="Aime M.C."/>
        </authorList>
    </citation>
    <scope>NUCLEOTIDE SEQUENCE [LARGE SCALE GENOMIC DNA]</scope>
    <source>
        <strain evidence="10 11">MCA 4718</strain>
    </source>
</reference>
<dbReference type="EMBL" id="KZ819325">
    <property type="protein sequence ID" value="PWN21263.1"/>
    <property type="molecule type" value="Genomic_DNA"/>
</dbReference>
<keyword evidence="7" id="KW-0411">Iron-sulfur</keyword>
<dbReference type="OrthoDB" id="204405at2759"/>
<evidence type="ECO:0000256" key="3">
    <source>
        <dbReference type="ARBA" id="ARBA00022485"/>
    </source>
</evidence>
<accession>A0A316UA27</accession>
<dbReference type="GO" id="GO:0003954">
    <property type="term" value="F:NADH dehydrogenase activity"/>
    <property type="evidence" value="ECO:0007669"/>
    <property type="project" value="TreeGrafter"/>
</dbReference>
<comment type="cofactor">
    <cofactor evidence="1">
        <name>[4Fe-4S] cluster</name>
        <dbReference type="ChEBI" id="CHEBI:49883"/>
    </cofactor>
</comment>
<keyword evidence="3" id="KW-0004">4Fe-4S</keyword>
<name>A0A316UA27_9BASI</name>
<dbReference type="PANTHER" id="PTHR10849">
    <property type="entry name" value="NADH DEHYDROGENASE UBIQUINONE IRON-SULFUR PROTEIN 8, MITOCHONDRIAL"/>
    <property type="match status" value="1"/>
</dbReference>
<dbReference type="NCBIfam" id="NF004539">
    <property type="entry name" value="PRK05888.1-5"/>
    <property type="match status" value="1"/>
</dbReference>
<evidence type="ECO:0000313" key="10">
    <source>
        <dbReference type="EMBL" id="PWN21263.1"/>
    </source>
</evidence>
<feature type="domain" description="4Fe-4S ferredoxin-type" evidence="9">
    <location>
        <begin position="170"/>
        <end position="199"/>
    </location>
</feature>
<keyword evidence="10" id="KW-0830">Ubiquinone</keyword>
<dbReference type="Gene3D" id="3.30.70.3270">
    <property type="match status" value="1"/>
</dbReference>
<dbReference type="RefSeq" id="XP_025348423.1">
    <property type="nucleotide sequence ID" value="XM_025492186.1"/>
</dbReference>
<organism evidence="10 11">
    <name type="scientific">Pseudomicrostroma glucosiphilum</name>
    <dbReference type="NCBI Taxonomy" id="1684307"/>
    <lineage>
        <taxon>Eukaryota</taxon>
        <taxon>Fungi</taxon>
        <taxon>Dikarya</taxon>
        <taxon>Basidiomycota</taxon>
        <taxon>Ustilaginomycotina</taxon>
        <taxon>Exobasidiomycetes</taxon>
        <taxon>Microstromatales</taxon>
        <taxon>Microstromatales incertae sedis</taxon>
        <taxon>Pseudomicrostroma</taxon>
    </lineage>
</organism>
<comment type="similarity">
    <text evidence="2">Belongs to the complex I 23 kDa subunit family.</text>
</comment>
<dbReference type="InterPro" id="IPR017896">
    <property type="entry name" value="4Fe4S_Fe-S-bd"/>
</dbReference>
<dbReference type="PANTHER" id="PTHR10849:SF20">
    <property type="entry name" value="NADH DEHYDROGENASE [UBIQUINONE] IRON-SULFUR PROTEIN 8, MITOCHONDRIAL"/>
    <property type="match status" value="1"/>
</dbReference>
<dbReference type="NCBIfam" id="TIGR01971">
    <property type="entry name" value="NuoI"/>
    <property type="match status" value="1"/>
</dbReference>
<dbReference type="InterPro" id="IPR010226">
    <property type="entry name" value="NADH_quinone_OxRdtase_chainI"/>
</dbReference>
<keyword evidence="6" id="KW-0408">Iron</keyword>
<dbReference type="GO" id="GO:0006120">
    <property type="term" value="P:mitochondrial electron transport, NADH to ubiquinone"/>
    <property type="evidence" value="ECO:0007669"/>
    <property type="project" value="TreeGrafter"/>
</dbReference>
<dbReference type="STRING" id="1684307.A0A316UA27"/>
<dbReference type="GO" id="GO:0005739">
    <property type="term" value="C:mitochondrion"/>
    <property type="evidence" value="ECO:0007669"/>
    <property type="project" value="UniProtKB-ARBA"/>
</dbReference>
<dbReference type="GO" id="GO:0016020">
    <property type="term" value="C:membrane"/>
    <property type="evidence" value="ECO:0007669"/>
    <property type="project" value="InterPro"/>
</dbReference>
<dbReference type="GO" id="GO:0032981">
    <property type="term" value="P:mitochondrial respiratory chain complex I assembly"/>
    <property type="evidence" value="ECO:0007669"/>
    <property type="project" value="TreeGrafter"/>
</dbReference>
<feature type="compositionally biased region" description="Low complexity" evidence="8">
    <location>
        <begin position="56"/>
        <end position="65"/>
    </location>
</feature>
<dbReference type="FunFam" id="3.30.70.3270:FF:000001">
    <property type="entry name" value="NADH-quinone oxidoreductase subunit I 1"/>
    <property type="match status" value="1"/>
</dbReference>
<dbReference type="GO" id="GO:0046872">
    <property type="term" value="F:metal ion binding"/>
    <property type="evidence" value="ECO:0007669"/>
    <property type="project" value="UniProtKB-KW"/>
</dbReference>
<evidence type="ECO:0000256" key="6">
    <source>
        <dbReference type="ARBA" id="ARBA00023004"/>
    </source>
</evidence>
<dbReference type="HAMAP" id="MF_01351">
    <property type="entry name" value="NDH1_NuoI"/>
    <property type="match status" value="1"/>
</dbReference>
<dbReference type="NCBIfam" id="NF004538">
    <property type="entry name" value="PRK05888.1-4"/>
    <property type="match status" value="1"/>
</dbReference>
<dbReference type="SUPFAM" id="SSF54862">
    <property type="entry name" value="4Fe-4S ferredoxins"/>
    <property type="match status" value="1"/>
</dbReference>
<keyword evidence="5" id="KW-1278">Translocase</keyword>
<evidence type="ECO:0000313" key="11">
    <source>
        <dbReference type="Proteomes" id="UP000245942"/>
    </source>
</evidence>
<dbReference type="GeneID" id="37013920"/>
<dbReference type="AlphaFoldDB" id="A0A316UA27"/>
<feature type="compositionally biased region" description="Polar residues" evidence="8">
    <location>
        <begin position="69"/>
        <end position="79"/>
    </location>
</feature>
<keyword evidence="11" id="KW-1185">Reference proteome</keyword>
<evidence type="ECO:0000256" key="1">
    <source>
        <dbReference type="ARBA" id="ARBA00001966"/>
    </source>
</evidence>
<dbReference type="PROSITE" id="PS51379">
    <property type="entry name" value="4FE4S_FER_2"/>
    <property type="match status" value="2"/>
</dbReference>
<evidence type="ECO:0000256" key="2">
    <source>
        <dbReference type="ARBA" id="ARBA00010277"/>
    </source>
</evidence>
<evidence type="ECO:0000256" key="4">
    <source>
        <dbReference type="ARBA" id="ARBA00022723"/>
    </source>
</evidence>
<dbReference type="Proteomes" id="UP000245942">
    <property type="component" value="Unassembled WGS sequence"/>
</dbReference>
<evidence type="ECO:0000256" key="5">
    <source>
        <dbReference type="ARBA" id="ARBA00022967"/>
    </source>
</evidence>
<protein>
    <submittedName>
        <fullName evidence="10">Putative NADH-ubiquinone oxidoreductase 23 kDa subunit</fullName>
    </submittedName>
</protein>
<feature type="domain" description="4Fe-4S ferredoxin-type" evidence="9">
    <location>
        <begin position="209"/>
        <end position="238"/>
    </location>
</feature>
<sequence length="278" mass="30830">MAFARSALRTGTLATRSTFASSSLLRPSPTPMALPIPPRQMLRALSTTPAFRYATPVSSGSGSVPRPQTGPTQVPATQGQDIPINDAATLDYQGGLQYEVDTSKGPSGAYPDYSKGPSALDKAGQLFFFTEILRGMWIVLENFFRPPYTIMYPHEKGPMSPRFRGEHALRRYPSGEERCIACKLCEAICPAQAITIESEPRDDGARRTTRYDIDMTKCIYCGFCQEACPVDAIVETQNVEYSTEWREELLYNKEKLLANGDKTESEYAANLAADHLYR</sequence>
<dbReference type="GO" id="GO:0051539">
    <property type="term" value="F:4 iron, 4 sulfur cluster binding"/>
    <property type="evidence" value="ECO:0007669"/>
    <property type="project" value="UniProtKB-KW"/>
</dbReference>
<evidence type="ECO:0000259" key="9">
    <source>
        <dbReference type="PROSITE" id="PS51379"/>
    </source>
</evidence>
<dbReference type="PROSITE" id="PS00198">
    <property type="entry name" value="4FE4S_FER_1"/>
    <property type="match status" value="2"/>
</dbReference>
<dbReference type="InterPro" id="IPR017900">
    <property type="entry name" value="4Fe4S_Fe_S_CS"/>
</dbReference>
<evidence type="ECO:0000256" key="8">
    <source>
        <dbReference type="SAM" id="MobiDB-lite"/>
    </source>
</evidence>
<gene>
    <name evidence="10" type="ORF">BCV69DRAFT_281999</name>
</gene>
<feature type="region of interest" description="Disordered" evidence="8">
    <location>
        <begin position="56"/>
        <end position="79"/>
    </location>
</feature>
<evidence type="ECO:0000256" key="7">
    <source>
        <dbReference type="ARBA" id="ARBA00023014"/>
    </source>
</evidence>
<dbReference type="Pfam" id="PF12838">
    <property type="entry name" value="Fer4_7"/>
    <property type="match status" value="1"/>
</dbReference>
<proteinExistence type="inferred from homology"/>